<comment type="caution">
    <text evidence="2">The sequence shown here is derived from an EMBL/GenBank/DDBJ whole genome shotgun (WGS) entry which is preliminary data.</text>
</comment>
<keyword evidence="3" id="KW-1185">Reference proteome</keyword>
<sequence>MPPRNKAAKNNIQDGALPQQQEYVSFNFIRFYKNCLLISYLFIFLRVLKVAMKENGSFTCLNQSEVKFYYVISMNRGIESARALAGNSLPEKVWLKQQFAIGVNDVTRVLERMAAIIDEGSTAQSPFVRLQAILLAADCNPKWLTKHLPTLAKSRKVPLIIVKDDKKGSLRLGELVKLKTAVAIGVKARGSAINQIMEEILDGDEPNQRALLQVQ</sequence>
<evidence type="ECO:0000313" key="2">
    <source>
        <dbReference type="EMBL" id="KAH1081138.1"/>
    </source>
</evidence>
<dbReference type="SUPFAM" id="SSF55315">
    <property type="entry name" value="L30e-like"/>
    <property type="match status" value="1"/>
</dbReference>
<gene>
    <name evidence="2" type="ORF">J1N35_020899</name>
</gene>
<dbReference type="Gene3D" id="3.30.1330.30">
    <property type="match status" value="1"/>
</dbReference>
<dbReference type="EMBL" id="JAIQCV010000007">
    <property type="protein sequence ID" value="KAH1081138.1"/>
    <property type="molecule type" value="Genomic_DNA"/>
</dbReference>
<dbReference type="PANTHER" id="PTHR47903:SF2">
    <property type="entry name" value="OS07G0636400 PROTEIN"/>
    <property type="match status" value="1"/>
</dbReference>
<proteinExistence type="predicted"/>
<reference evidence="2 3" key="1">
    <citation type="journal article" date="2021" name="Plant Biotechnol. J.">
        <title>Multi-omics assisted identification of the key and species-specific regulatory components of drought-tolerant mechanisms in Gossypium stocksii.</title>
        <authorList>
            <person name="Yu D."/>
            <person name="Ke L."/>
            <person name="Zhang D."/>
            <person name="Wu Y."/>
            <person name="Sun Y."/>
            <person name="Mei J."/>
            <person name="Sun J."/>
            <person name="Sun Y."/>
        </authorList>
    </citation>
    <scope>NUCLEOTIDE SEQUENCE [LARGE SCALE GENOMIC DNA]</scope>
    <source>
        <strain evidence="3">cv. E1</strain>
        <tissue evidence="2">Leaf</tissue>
    </source>
</reference>
<evidence type="ECO:0000259" key="1">
    <source>
        <dbReference type="Pfam" id="PF01248"/>
    </source>
</evidence>
<organism evidence="2 3">
    <name type="scientific">Gossypium stocksii</name>
    <dbReference type="NCBI Taxonomy" id="47602"/>
    <lineage>
        <taxon>Eukaryota</taxon>
        <taxon>Viridiplantae</taxon>
        <taxon>Streptophyta</taxon>
        <taxon>Embryophyta</taxon>
        <taxon>Tracheophyta</taxon>
        <taxon>Spermatophyta</taxon>
        <taxon>Magnoliopsida</taxon>
        <taxon>eudicotyledons</taxon>
        <taxon>Gunneridae</taxon>
        <taxon>Pentapetalae</taxon>
        <taxon>rosids</taxon>
        <taxon>malvids</taxon>
        <taxon>Malvales</taxon>
        <taxon>Malvaceae</taxon>
        <taxon>Malvoideae</taxon>
        <taxon>Gossypium</taxon>
    </lineage>
</organism>
<dbReference type="InterPro" id="IPR004038">
    <property type="entry name" value="Ribosomal_eL8/eL30/eS12/Gad45"/>
</dbReference>
<dbReference type="PANTHER" id="PTHR47903">
    <property type="entry name" value="OS07G0636400 PROTEIN"/>
    <property type="match status" value="1"/>
</dbReference>
<dbReference type="AlphaFoldDB" id="A0A9D3VD99"/>
<dbReference type="Pfam" id="PF01248">
    <property type="entry name" value="Ribosomal_L7Ae"/>
    <property type="match status" value="1"/>
</dbReference>
<evidence type="ECO:0000313" key="3">
    <source>
        <dbReference type="Proteomes" id="UP000828251"/>
    </source>
</evidence>
<protein>
    <recommendedName>
        <fullName evidence="1">Ribosomal protein eL8/eL30/eS12/Gadd45 domain-containing protein</fullName>
    </recommendedName>
</protein>
<dbReference type="OrthoDB" id="20109at2759"/>
<dbReference type="Proteomes" id="UP000828251">
    <property type="component" value="Unassembled WGS sequence"/>
</dbReference>
<accession>A0A9D3VD99</accession>
<feature type="domain" description="Ribosomal protein eL8/eL30/eS12/Gadd45" evidence="1">
    <location>
        <begin position="131"/>
        <end position="187"/>
    </location>
</feature>
<dbReference type="InterPro" id="IPR029064">
    <property type="entry name" value="Ribosomal_eL30-like_sf"/>
</dbReference>
<name>A0A9D3VD99_9ROSI</name>